<feature type="chain" id="PRO_5042902020" evidence="1">
    <location>
        <begin position="17"/>
        <end position="93"/>
    </location>
</feature>
<feature type="signal peptide" evidence="1">
    <location>
        <begin position="1"/>
        <end position="16"/>
    </location>
</feature>
<evidence type="ECO:0000313" key="2">
    <source>
        <dbReference type="EMBL" id="KAK7258112.1"/>
    </source>
</evidence>
<reference evidence="2 3" key="1">
    <citation type="submission" date="2024-01" db="EMBL/GenBank/DDBJ databases">
        <title>The genomes of 5 underutilized Papilionoideae crops provide insights into root nodulation and disease resistanc.</title>
        <authorList>
            <person name="Yuan L."/>
        </authorList>
    </citation>
    <scope>NUCLEOTIDE SEQUENCE [LARGE SCALE GENOMIC DNA]</scope>
    <source>
        <strain evidence="2">ZHUSHIDOU_FW_LH</strain>
        <tissue evidence="2">Leaf</tissue>
    </source>
</reference>
<sequence>MYPLLHFSVICHLIEALEYTMLLPTNKTISLRKRKFVLKEGIFYFINYIIENTNFSIFFEFIPAEKITPNIWPLFLETTHKHGLGVGILVDVI</sequence>
<organism evidence="2 3">
    <name type="scientific">Crotalaria pallida</name>
    <name type="common">Smooth rattlebox</name>
    <name type="synonym">Crotalaria striata</name>
    <dbReference type="NCBI Taxonomy" id="3830"/>
    <lineage>
        <taxon>Eukaryota</taxon>
        <taxon>Viridiplantae</taxon>
        <taxon>Streptophyta</taxon>
        <taxon>Embryophyta</taxon>
        <taxon>Tracheophyta</taxon>
        <taxon>Spermatophyta</taxon>
        <taxon>Magnoliopsida</taxon>
        <taxon>eudicotyledons</taxon>
        <taxon>Gunneridae</taxon>
        <taxon>Pentapetalae</taxon>
        <taxon>rosids</taxon>
        <taxon>fabids</taxon>
        <taxon>Fabales</taxon>
        <taxon>Fabaceae</taxon>
        <taxon>Papilionoideae</taxon>
        <taxon>50 kb inversion clade</taxon>
        <taxon>genistoids sensu lato</taxon>
        <taxon>core genistoids</taxon>
        <taxon>Crotalarieae</taxon>
        <taxon>Crotalaria</taxon>
    </lineage>
</organism>
<name>A0AAN9HXS1_CROPI</name>
<evidence type="ECO:0000256" key="1">
    <source>
        <dbReference type="SAM" id="SignalP"/>
    </source>
</evidence>
<protein>
    <submittedName>
        <fullName evidence="2">Uncharacterized protein</fullName>
    </submittedName>
</protein>
<keyword evidence="3" id="KW-1185">Reference proteome</keyword>
<keyword evidence="1" id="KW-0732">Signal</keyword>
<dbReference type="AlphaFoldDB" id="A0AAN9HXS1"/>
<gene>
    <name evidence="2" type="ORF">RIF29_32564</name>
</gene>
<evidence type="ECO:0000313" key="3">
    <source>
        <dbReference type="Proteomes" id="UP001372338"/>
    </source>
</evidence>
<dbReference type="Proteomes" id="UP001372338">
    <property type="component" value="Unassembled WGS sequence"/>
</dbReference>
<dbReference type="EMBL" id="JAYWIO010000006">
    <property type="protein sequence ID" value="KAK7258112.1"/>
    <property type="molecule type" value="Genomic_DNA"/>
</dbReference>
<comment type="caution">
    <text evidence="2">The sequence shown here is derived from an EMBL/GenBank/DDBJ whole genome shotgun (WGS) entry which is preliminary data.</text>
</comment>
<proteinExistence type="predicted"/>
<accession>A0AAN9HXS1</accession>